<dbReference type="InterPro" id="IPR050090">
    <property type="entry name" value="Tyrosine_recombinase_XerCD"/>
</dbReference>
<name>A0ABT0HPK5_9BACT</name>
<proteinExistence type="inferred from homology"/>
<dbReference type="SUPFAM" id="SSF56349">
    <property type="entry name" value="DNA breaking-rejoining enzymes"/>
    <property type="match status" value="1"/>
</dbReference>
<gene>
    <name evidence="5" type="ORF">M0L20_17005</name>
</gene>
<evidence type="ECO:0000259" key="4">
    <source>
        <dbReference type="PROSITE" id="PS51898"/>
    </source>
</evidence>
<dbReference type="PROSITE" id="PS51898">
    <property type="entry name" value="TYR_RECOMBINASE"/>
    <property type="match status" value="1"/>
</dbReference>
<keyword evidence="6" id="KW-1185">Reference proteome</keyword>
<accession>A0ABT0HPK5</accession>
<evidence type="ECO:0000256" key="2">
    <source>
        <dbReference type="ARBA" id="ARBA00023125"/>
    </source>
</evidence>
<dbReference type="InterPro" id="IPR013762">
    <property type="entry name" value="Integrase-like_cat_sf"/>
</dbReference>
<dbReference type="PANTHER" id="PTHR30349">
    <property type="entry name" value="PHAGE INTEGRASE-RELATED"/>
    <property type="match status" value="1"/>
</dbReference>
<dbReference type="InterPro" id="IPR010998">
    <property type="entry name" value="Integrase_recombinase_N"/>
</dbReference>
<dbReference type="InterPro" id="IPR025269">
    <property type="entry name" value="SAM-like_dom"/>
</dbReference>
<evidence type="ECO:0000256" key="3">
    <source>
        <dbReference type="ARBA" id="ARBA00023172"/>
    </source>
</evidence>
<evidence type="ECO:0000313" key="5">
    <source>
        <dbReference type="EMBL" id="MCK8493568.1"/>
    </source>
</evidence>
<dbReference type="Pfam" id="PF13102">
    <property type="entry name" value="Phage_int_SAM_5"/>
    <property type="match status" value="1"/>
</dbReference>
<dbReference type="PANTHER" id="PTHR30349:SF64">
    <property type="entry name" value="PROPHAGE INTEGRASE INTD-RELATED"/>
    <property type="match status" value="1"/>
</dbReference>
<reference evidence="5 6" key="1">
    <citation type="submission" date="2022-04" db="EMBL/GenBank/DDBJ databases">
        <title>Spirosoma sp. strain RP8 genome sequencing and assembly.</title>
        <authorList>
            <person name="Jung Y."/>
        </authorList>
    </citation>
    <scope>NUCLEOTIDE SEQUENCE [LARGE SCALE GENOMIC DNA]</scope>
    <source>
        <strain evidence="5 6">RP8</strain>
    </source>
</reference>
<dbReference type="EMBL" id="JALPRF010000003">
    <property type="protein sequence ID" value="MCK8493568.1"/>
    <property type="molecule type" value="Genomic_DNA"/>
</dbReference>
<dbReference type="Pfam" id="PF00589">
    <property type="entry name" value="Phage_integrase"/>
    <property type="match status" value="1"/>
</dbReference>
<dbReference type="InterPro" id="IPR002104">
    <property type="entry name" value="Integrase_catalytic"/>
</dbReference>
<organism evidence="5 6">
    <name type="scientific">Spirosoma liriopis</name>
    <dbReference type="NCBI Taxonomy" id="2937440"/>
    <lineage>
        <taxon>Bacteria</taxon>
        <taxon>Pseudomonadati</taxon>
        <taxon>Bacteroidota</taxon>
        <taxon>Cytophagia</taxon>
        <taxon>Cytophagales</taxon>
        <taxon>Cytophagaceae</taxon>
        <taxon>Spirosoma</taxon>
    </lineage>
</organism>
<dbReference type="Gene3D" id="1.10.443.10">
    <property type="entry name" value="Intergrase catalytic core"/>
    <property type="match status" value="1"/>
</dbReference>
<evidence type="ECO:0000313" key="6">
    <source>
        <dbReference type="Proteomes" id="UP001202180"/>
    </source>
</evidence>
<comment type="similarity">
    <text evidence="1">Belongs to the 'phage' integrase family.</text>
</comment>
<sequence length="454" mass="51741">MNPTEATVKLTYDKVKDGMVSIKLRVCYQTERPRYHLPVKEGVIVSPDTYKRLIAYHQTRSGRTAEDIRSLYAQILPFIERAEKIIESLTPFSFARFESLFYAQNAISEKPEANDVLGALMASHAQMDKEGRIGNADAYRSAAQSLKRFVDSLSNAERAELMPTPAKKNAATNLLRFDHITPAFLHQYEAWMLRYGSVARKEGNAPTPASLTTVGIYLRQLRTVFNNAIDDKVIEKSVYPFSRKGYVIPTGRNVKKALRKNVIRDIMAYECEPATLEERSRDLWVLSYLSNGMNLTDICNLRWSNISFADQTITFVRKKTSRTQRGNPITVVASLFDETKAIIERWGNRDRLAGSYVFPFLNDQMDPRRKKRTISQLVKTTNKYMKLIAKELGVEVEIKTYEARHSFASAMLKAGADLVYIKDKLGQSSLKSTESYVVSLHDEDEQTMLRNSLL</sequence>
<evidence type="ECO:0000256" key="1">
    <source>
        <dbReference type="ARBA" id="ARBA00008857"/>
    </source>
</evidence>
<dbReference type="RefSeq" id="WP_248478170.1">
    <property type="nucleotide sequence ID" value="NZ_JALPRF010000003.1"/>
</dbReference>
<protein>
    <submittedName>
        <fullName evidence="5">Site-specific integrase</fullName>
    </submittedName>
</protein>
<dbReference type="Gene3D" id="1.10.150.130">
    <property type="match status" value="1"/>
</dbReference>
<dbReference type="InterPro" id="IPR011010">
    <property type="entry name" value="DNA_brk_join_enz"/>
</dbReference>
<keyword evidence="2" id="KW-0238">DNA-binding</keyword>
<keyword evidence="3" id="KW-0233">DNA recombination</keyword>
<comment type="caution">
    <text evidence="5">The sequence shown here is derived from an EMBL/GenBank/DDBJ whole genome shotgun (WGS) entry which is preliminary data.</text>
</comment>
<feature type="domain" description="Tyr recombinase" evidence="4">
    <location>
        <begin position="262"/>
        <end position="450"/>
    </location>
</feature>
<dbReference type="Proteomes" id="UP001202180">
    <property type="component" value="Unassembled WGS sequence"/>
</dbReference>